<dbReference type="InterPro" id="IPR010131">
    <property type="entry name" value="MdtP/NodT-like"/>
</dbReference>
<accession>E6SSG1</accession>
<dbReference type="STRING" id="693979.Bache_3289"/>
<gene>
    <name evidence="1" type="ordered locus">Bache_3289</name>
</gene>
<dbReference type="SUPFAM" id="SSF56954">
    <property type="entry name" value="Outer membrane efflux proteins (OEP)"/>
    <property type="match status" value="1"/>
</dbReference>
<dbReference type="PANTHER" id="PTHR30203:SF24">
    <property type="entry name" value="BLR4935 PROTEIN"/>
    <property type="match status" value="1"/>
</dbReference>
<evidence type="ECO:0000313" key="2">
    <source>
        <dbReference type="Proteomes" id="UP000008630"/>
    </source>
</evidence>
<dbReference type="AlphaFoldDB" id="E6SSG1"/>
<dbReference type="GO" id="GO:0015562">
    <property type="term" value="F:efflux transmembrane transporter activity"/>
    <property type="evidence" value="ECO:0007669"/>
    <property type="project" value="InterPro"/>
</dbReference>
<dbReference type="KEGG" id="bhl:Bache_3289"/>
<dbReference type="Gene3D" id="1.20.1600.10">
    <property type="entry name" value="Outer membrane efflux proteins (OEP)"/>
    <property type="match status" value="1"/>
</dbReference>
<dbReference type="EMBL" id="CP002352">
    <property type="protein sequence ID" value="ADV45212.1"/>
    <property type="molecule type" value="Genomic_DNA"/>
</dbReference>
<dbReference type="PANTHER" id="PTHR30203">
    <property type="entry name" value="OUTER MEMBRANE CATION EFFLUX PROTEIN"/>
    <property type="match status" value="1"/>
</dbReference>
<dbReference type="Proteomes" id="UP000008630">
    <property type="component" value="Chromosome"/>
</dbReference>
<keyword evidence="2" id="KW-1185">Reference proteome</keyword>
<reference key="1">
    <citation type="submission" date="2010-11" db="EMBL/GenBank/DDBJ databases">
        <title>The complete genome of Bacteroides helcogenes P 36-108.</title>
        <authorList>
            <consortium name="US DOE Joint Genome Institute (JGI-PGF)"/>
            <person name="Lucas S."/>
            <person name="Copeland A."/>
            <person name="Lapidus A."/>
            <person name="Bruce D."/>
            <person name="Goodwin L."/>
            <person name="Pitluck S."/>
            <person name="Kyrpides N."/>
            <person name="Mavromatis K."/>
            <person name="Ivanova N."/>
            <person name="Zeytun A."/>
            <person name="Brettin T."/>
            <person name="Detter J.C."/>
            <person name="Tapia R."/>
            <person name="Han C."/>
            <person name="Land M."/>
            <person name="Hauser L."/>
            <person name="Markowitz V."/>
            <person name="Cheng J.-F."/>
            <person name="Hugenholtz P."/>
            <person name="Woyke T."/>
            <person name="Wu D."/>
            <person name="Gronow S."/>
            <person name="Wellnitz S."/>
            <person name="Brambilla E."/>
            <person name="Klenk H.-P."/>
            <person name="Eisen J.A."/>
        </authorList>
    </citation>
    <scope>NUCLEOTIDE SEQUENCE</scope>
    <source>
        <strain>P 36-108</strain>
    </source>
</reference>
<dbReference type="HOGENOM" id="CLU_701774_0_0_10"/>
<evidence type="ECO:0000313" key="1">
    <source>
        <dbReference type="EMBL" id="ADV45212.1"/>
    </source>
</evidence>
<protein>
    <submittedName>
        <fullName evidence="1">Outer membrane efflux protein</fullName>
    </submittedName>
</protein>
<organism evidence="1 2">
    <name type="scientific">Bacteroides helcogenes (strain ATCC 35417 / DSM 20613 / JCM 6297 / CCUG 15421 / P 36-108)</name>
    <dbReference type="NCBI Taxonomy" id="693979"/>
    <lineage>
        <taxon>Bacteria</taxon>
        <taxon>Pseudomonadati</taxon>
        <taxon>Bacteroidota</taxon>
        <taxon>Bacteroidia</taxon>
        <taxon>Bacteroidales</taxon>
        <taxon>Bacteroidaceae</taxon>
        <taxon>Bacteroides</taxon>
    </lineage>
</organism>
<dbReference type="eggNOG" id="COG1538">
    <property type="taxonomic scope" value="Bacteria"/>
</dbReference>
<proteinExistence type="predicted"/>
<name>E6SSG1_BACT6</name>
<reference evidence="1 2" key="2">
    <citation type="journal article" date="2011" name="Stand. Genomic Sci.">
        <title>Complete genome sequence of Bacteroides helcogenes type strain (P 36-108).</title>
        <authorList>
            <person name="Pati A."/>
            <person name="Gronow S."/>
            <person name="Zeytun A."/>
            <person name="Lapidus A."/>
            <person name="Nolan M."/>
            <person name="Hammon N."/>
            <person name="Deshpande S."/>
            <person name="Cheng J.F."/>
            <person name="Tapia R."/>
            <person name="Han C."/>
            <person name="Goodwin L."/>
            <person name="Pitluck S."/>
            <person name="Liolios K."/>
            <person name="Pagani I."/>
            <person name="Ivanova N."/>
            <person name="Mavromatis K."/>
            <person name="Chen A."/>
            <person name="Palaniappan K."/>
            <person name="Land M."/>
            <person name="Hauser L."/>
            <person name="Chang Y.J."/>
            <person name="Jeffries C.D."/>
            <person name="Detter J.C."/>
            <person name="Brambilla E."/>
            <person name="Rohde M."/>
            <person name="Goker M."/>
            <person name="Woyke T."/>
            <person name="Bristow J."/>
            <person name="Eisen J.A."/>
            <person name="Markowitz V."/>
            <person name="Hugenholtz P."/>
            <person name="Kyrpides N.C."/>
            <person name="Klenk H.P."/>
            <person name="Lucas S."/>
        </authorList>
    </citation>
    <scope>NUCLEOTIDE SEQUENCE [LARGE SCALE GENOMIC DNA]</scope>
    <source>
        <strain evidence="2">ATCC 35417 / DSM 20613 / JCM 6297 / CCUG 15421 / P 36-108</strain>
    </source>
</reference>
<sequence>MIQEQVLMKKILILNVTLIACTGLTAQTSGIDGVLRQIETNNKELQANALFISSQKLENRTSNNLPDPTLSYAHLWDSQDRSKTVGELVVSQSFDFPTLYATRGKMNRLKAGALDAQAAALRQQILLRAKEICLDIIMLQRRQTLLDERLKNAEELSAMYAKRMDTGDASVLETNKINLELLNVRTEARTNKTTLNNKLKELTALNGNQPLTPGRPSPYTDLPSVSTLGLAEYPANPLPADFRQVCDELLALDPILKALNDEGDAACKQVSASLQGWLPKLELGYRRNTESGHPLNGVVVGFSFPLFENRHKVKIAKSQALNFGYRKENAALQASSTLWQLYEEARNLHASIKEYEQTFGQQQDLALLRQALAGGQISMIEYFLEVSVVYQSKSNLLQLENQYQRVMAQIYKSRL</sequence>